<sequence length="539" mass="59537">MKDSKAMLPCSSPHSPSNDDSPGSLSTLPPSKDDFGASVPLYTPTPLPSSPTSSVSAASMAATMSATLRDIAPSTIKGGHFTAYEEDHDDSETSQWRMHSNSLMNHMVQDEPSMHFPMQFNTRAANSFAFDRTAFDDNYSLAYQSGLATSCPRSLTMDYGLVGLTPTGTSISSYPANMYQMGPQQPYEGMDQSQSPNNNLMQLESEFEEYPLRSIPEDPTAYSTPYDSDRSRSSTPASPRDEEPIDGDQPYAQLIYKALLQAPNNTMILRDIYDWFRRNTGKAADKDTKGWQNSIRHNLSMNGAFEKVDQPCEEARKGFMWRLTEEAKQHGVKSTTRYRSKQPNKRGHRSGLYPQKQRAGAIGGRNAKKQLRHRTRMNDAFRSEPYQTRSIPTPTTFDPPFSTDLGIYSHGPYYSPASSEVDTIEYSADVFGNPVETHRSGMLHAPYTHGLPTHGLPMSSSPIAGYDAYIQLPSDPAEPLFTNSPSPSASEPRTPDSDVPGWHDNVFGSIGSAGHLGFDHYPINLAGSTFAHETFDEAE</sequence>
<name>A0AAN6M4D9_9PLEO</name>
<keyword evidence="5 6" id="KW-0539">Nucleus</keyword>
<dbReference type="InterPro" id="IPR001766">
    <property type="entry name" value="Fork_head_dom"/>
</dbReference>
<evidence type="ECO:0000259" key="8">
    <source>
        <dbReference type="PROSITE" id="PS50039"/>
    </source>
</evidence>
<feature type="region of interest" description="Disordered" evidence="7">
    <location>
        <begin position="179"/>
        <end position="198"/>
    </location>
</feature>
<reference evidence="9 10" key="1">
    <citation type="submission" date="2021-02" db="EMBL/GenBank/DDBJ databases">
        <title>Genome assembly of Pseudopithomyces chartarum.</title>
        <authorList>
            <person name="Jauregui R."/>
            <person name="Singh J."/>
            <person name="Voisey C."/>
        </authorList>
    </citation>
    <scope>NUCLEOTIDE SEQUENCE [LARGE SCALE GENOMIC DNA]</scope>
    <source>
        <strain evidence="9 10">AGR01</strain>
    </source>
</reference>
<dbReference type="SUPFAM" id="SSF46785">
    <property type="entry name" value="Winged helix' DNA-binding domain"/>
    <property type="match status" value="1"/>
</dbReference>
<feature type="compositionally biased region" description="Basic residues" evidence="7">
    <location>
        <begin position="336"/>
        <end position="349"/>
    </location>
</feature>
<evidence type="ECO:0000256" key="2">
    <source>
        <dbReference type="ARBA" id="ARBA00023015"/>
    </source>
</evidence>
<dbReference type="Proteomes" id="UP001280581">
    <property type="component" value="Unassembled WGS sequence"/>
</dbReference>
<evidence type="ECO:0000256" key="3">
    <source>
        <dbReference type="ARBA" id="ARBA00023125"/>
    </source>
</evidence>
<proteinExistence type="predicted"/>
<dbReference type="PANTHER" id="PTHR45881:SF5">
    <property type="entry name" value="FORK-HEAD DOMAIN-CONTAINING PROTEIN"/>
    <property type="match status" value="1"/>
</dbReference>
<feature type="compositionally biased region" description="Low complexity" evidence="7">
    <location>
        <begin position="9"/>
        <end position="24"/>
    </location>
</feature>
<accession>A0AAN6M4D9</accession>
<feature type="region of interest" description="Disordered" evidence="7">
    <location>
        <begin position="475"/>
        <end position="502"/>
    </location>
</feature>
<dbReference type="AlphaFoldDB" id="A0AAN6M4D9"/>
<dbReference type="EMBL" id="WVTA01000002">
    <property type="protein sequence ID" value="KAK3215598.1"/>
    <property type="molecule type" value="Genomic_DNA"/>
</dbReference>
<comment type="caution">
    <text evidence="9">The sequence shown here is derived from an EMBL/GenBank/DDBJ whole genome shotgun (WGS) entry which is preliminary data.</text>
</comment>
<evidence type="ECO:0000256" key="5">
    <source>
        <dbReference type="ARBA" id="ARBA00023242"/>
    </source>
</evidence>
<evidence type="ECO:0000256" key="1">
    <source>
        <dbReference type="ARBA" id="ARBA00004123"/>
    </source>
</evidence>
<keyword evidence="4" id="KW-0804">Transcription</keyword>
<evidence type="ECO:0000256" key="7">
    <source>
        <dbReference type="SAM" id="MobiDB-lite"/>
    </source>
</evidence>
<dbReference type="PROSITE" id="PS00658">
    <property type="entry name" value="FORK_HEAD_2"/>
    <property type="match status" value="1"/>
</dbReference>
<dbReference type="GO" id="GO:0005634">
    <property type="term" value="C:nucleus"/>
    <property type="evidence" value="ECO:0007669"/>
    <property type="project" value="UniProtKB-SubCell"/>
</dbReference>
<gene>
    <name evidence="9" type="ORF">GRF29_8g515149</name>
</gene>
<dbReference type="SMART" id="SM00339">
    <property type="entry name" value="FH"/>
    <property type="match status" value="1"/>
</dbReference>
<organism evidence="9 10">
    <name type="scientific">Pseudopithomyces chartarum</name>
    <dbReference type="NCBI Taxonomy" id="1892770"/>
    <lineage>
        <taxon>Eukaryota</taxon>
        <taxon>Fungi</taxon>
        <taxon>Dikarya</taxon>
        <taxon>Ascomycota</taxon>
        <taxon>Pezizomycotina</taxon>
        <taxon>Dothideomycetes</taxon>
        <taxon>Pleosporomycetidae</taxon>
        <taxon>Pleosporales</taxon>
        <taxon>Massarineae</taxon>
        <taxon>Didymosphaeriaceae</taxon>
        <taxon>Pseudopithomyces</taxon>
    </lineage>
</organism>
<dbReference type="Pfam" id="PF00250">
    <property type="entry name" value="Forkhead"/>
    <property type="match status" value="1"/>
</dbReference>
<feature type="domain" description="Fork-head" evidence="8">
    <location>
        <begin position="246"/>
        <end position="342"/>
    </location>
</feature>
<protein>
    <recommendedName>
        <fullName evidence="8">Fork-head domain-containing protein</fullName>
    </recommendedName>
</protein>
<dbReference type="GO" id="GO:0000981">
    <property type="term" value="F:DNA-binding transcription factor activity, RNA polymerase II-specific"/>
    <property type="evidence" value="ECO:0007669"/>
    <property type="project" value="TreeGrafter"/>
</dbReference>
<evidence type="ECO:0000256" key="4">
    <source>
        <dbReference type="ARBA" id="ARBA00023163"/>
    </source>
</evidence>
<evidence type="ECO:0000313" key="9">
    <source>
        <dbReference type="EMBL" id="KAK3215598.1"/>
    </source>
</evidence>
<feature type="region of interest" description="Disordered" evidence="7">
    <location>
        <begin position="1"/>
        <end position="54"/>
    </location>
</feature>
<evidence type="ECO:0000313" key="10">
    <source>
        <dbReference type="Proteomes" id="UP001280581"/>
    </source>
</evidence>
<dbReference type="GO" id="GO:0000978">
    <property type="term" value="F:RNA polymerase II cis-regulatory region sequence-specific DNA binding"/>
    <property type="evidence" value="ECO:0007669"/>
    <property type="project" value="TreeGrafter"/>
</dbReference>
<keyword evidence="3 6" id="KW-0238">DNA-binding</keyword>
<dbReference type="PROSITE" id="PS50039">
    <property type="entry name" value="FORK_HEAD_3"/>
    <property type="match status" value="1"/>
</dbReference>
<dbReference type="InterPro" id="IPR030456">
    <property type="entry name" value="TF_fork_head_CS_2"/>
</dbReference>
<dbReference type="InterPro" id="IPR036388">
    <property type="entry name" value="WH-like_DNA-bd_sf"/>
</dbReference>
<feature type="region of interest" description="Disordered" evidence="7">
    <location>
        <begin position="328"/>
        <end position="372"/>
    </location>
</feature>
<dbReference type="InterPro" id="IPR036390">
    <property type="entry name" value="WH_DNA-bd_sf"/>
</dbReference>
<keyword evidence="2" id="KW-0805">Transcription regulation</keyword>
<feature type="compositionally biased region" description="Polar residues" evidence="7">
    <location>
        <begin position="481"/>
        <end position="491"/>
    </location>
</feature>
<dbReference type="Gene3D" id="1.10.10.10">
    <property type="entry name" value="Winged helix-like DNA-binding domain superfamily/Winged helix DNA-binding domain"/>
    <property type="match status" value="1"/>
</dbReference>
<feature type="region of interest" description="Disordered" evidence="7">
    <location>
        <begin position="211"/>
        <end position="247"/>
    </location>
</feature>
<dbReference type="CDD" id="cd20032">
    <property type="entry name" value="FH_FOXO"/>
    <property type="match status" value="1"/>
</dbReference>
<feature type="DNA-binding region" description="Fork-head" evidence="6">
    <location>
        <begin position="246"/>
        <end position="342"/>
    </location>
</feature>
<keyword evidence="10" id="KW-1185">Reference proteome</keyword>
<dbReference type="PANTHER" id="PTHR45881">
    <property type="entry name" value="CHECKPOINT SUPPRESSOR 1-LIKE, ISOFORM A-RELATED"/>
    <property type="match status" value="1"/>
</dbReference>
<comment type="subcellular location">
    <subcellularLocation>
        <location evidence="1 6">Nucleus</location>
    </subcellularLocation>
</comment>
<evidence type="ECO:0000256" key="6">
    <source>
        <dbReference type="PROSITE-ProRule" id="PRU00089"/>
    </source>
</evidence>